<reference evidence="15" key="1">
    <citation type="submission" date="2021-03" db="EMBL/GenBank/DDBJ databases">
        <authorList>
            <person name="Palmer J.M."/>
        </authorList>
    </citation>
    <scope>NUCLEOTIDE SEQUENCE</scope>
    <source>
        <strain evidence="15">ARV_011</strain>
    </source>
</reference>
<evidence type="ECO:0000256" key="5">
    <source>
        <dbReference type="ARBA" id="ARBA00022692"/>
    </source>
</evidence>
<evidence type="ECO:0000256" key="8">
    <source>
        <dbReference type="ARBA" id="ARBA00022989"/>
    </source>
</evidence>
<evidence type="ECO:0000256" key="4">
    <source>
        <dbReference type="ARBA" id="ARBA00022459"/>
    </source>
</evidence>
<keyword evidence="6 13" id="KW-0732">Signal</keyword>
<feature type="chain" id="PRO_5040368968" description="Nuclear fusion protein KAR5" evidence="14">
    <location>
        <begin position="16"/>
        <end position="440"/>
    </location>
</feature>
<keyword evidence="9 13" id="KW-0472">Membrane</keyword>
<evidence type="ECO:0000256" key="10">
    <source>
        <dbReference type="ARBA" id="ARBA00023180"/>
    </source>
</evidence>
<evidence type="ECO:0000256" key="3">
    <source>
        <dbReference type="ARBA" id="ARBA00021601"/>
    </source>
</evidence>
<proteinExistence type="inferred from homology"/>
<protein>
    <recommendedName>
        <fullName evidence="3">Nuclear fusion protein KAR5</fullName>
    </recommendedName>
    <alternativeName>
        <fullName evidence="12">Karyogamy protein 5</fullName>
    </alternativeName>
</protein>
<dbReference type="PANTHER" id="PTHR28012">
    <property type="entry name" value="NUCLEAR FUSION PROTEIN KAR5"/>
    <property type="match status" value="1"/>
</dbReference>
<evidence type="ECO:0000256" key="11">
    <source>
        <dbReference type="ARBA" id="ARBA00023242"/>
    </source>
</evidence>
<keyword evidence="5 13" id="KW-0812">Transmembrane</keyword>
<keyword evidence="4 13" id="KW-0415">Karyogamy</keyword>
<dbReference type="AlphaFoldDB" id="A0A9P8AKA9"/>
<dbReference type="GO" id="GO:0048288">
    <property type="term" value="P:nuclear membrane fusion involved in karyogamy"/>
    <property type="evidence" value="ECO:0007669"/>
    <property type="project" value="UniProtKB-UniRule"/>
</dbReference>
<name>A0A9P8AKA9_9ASCO</name>
<dbReference type="Pfam" id="PF04163">
    <property type="entry name" value="Tht1"/>
    <property type="match status" value="1"/>
</dbReference>
<evidence type="ECO:0000313" key="16">
    <source>
        <dbReference type="Proteomes" id="UP000790833"/>
    </source>
</evidence>
<dbReference type="GO" id="GO:0031965">
    <property type="term" value="C:nuclear membrane"/>
    <property type="evidence" value="ECO:0007669"/>
    <property type="project" value="UniProtKB-SubCell"/>
</dbReference>
<dbReference type="Proteomes" id="UP000790833">
    <property type="component" value="Unassembled WGS sequence"/>
</dbReference>
<evidence type="ECO:0000313" key="15">
    <source>
        <dbReference type="EMBL" id="KAG7195707.1"/>
    </source>
</evidence>
<dbReference type="PANTHER" id="PTHR28012:SF1">
    <property type="entry name" value="NUCLEAR FUSION PROTEIN KAR5"/>
    <property type="match status" value="1"/>
</dbReference>
<evidence type="ECO:0000256" key="2">
    <source>
        <dbReference type="ARBA" id="ARBA00010473"/>
    </source>
</evidence>
<keyword evidence="11 13" id="KW-0539">Nucleus</keyword>
<evidence type="ECO:0000256" key="9">
    <source>
        <dbReference type="ARBA" id="ARBA00023136"/>
    </source>
</evidence>
<keyword evidence="10" id="KW-0325">Glycoprotein</keyword>
<organism evidence="15 16">
    <name type="scientific">Scheffersomyces spartinae</name>
    <dbReference type="NCBI Taxonomy" id="45513"/>
    <lineage>
        <taxon>Eukaryota</taxon>
        <taxon>Fungi</taxon>
        <taxon>Dikarya</taxon>
        <taxon>Ascomycota</taxon>
        <taxon>Saccharomycotina</taxon>
        <taxon>Pichiomycetes</taxon>
        <taxon>Debaryomycetaceae</taxon>
        <taxon>Scheffersomyces</taxon>
    </lineage>
</organism>
<feature type="transmembrane region" description="Helical" evidence="13">
    <location>
        <begin position="418"/>
        <end position="436"/>
    </location>
</feature>
<sequence>MFIFLAISLVCKALGDNAYNIEQWSDEGELFSQLQQSDCVKKALEILYPNCIDGVDGVSPGIKRNVAIELSKCEWIASGVAYPSTCLLSDNYETCVLDIHSSDQLWTTYSGNFRRTASYCYEFLVPMEKDQILQLYENITKIYTTFHGSIKNRNDEIHTMNDHISHQLQDLLDIVNQILDQWGDIFETSESYLVQLEEVLNTSIEVGLDSLSKAQDNARSEMDLMIELIVSSINSAVNSTVVDVIESLQQLESQSKDTCLTIQKDSREMMYEFSIELDGILTETKQLALEFQLQQELVNDFFQHQLADILRVMRSEYELSLLSLSDTLDSRTQEMLESLETKLEDEMVSYMTSIHQYMGLLNDTIVEISLLANATGVLFQSLKRLLPDFPTLLVRRLGSALWLSIVLLTVFRWGNFSVLIPFASGLLLMMYLFTSYNTQG</sequence>
<comment type="subcellular location">
    <subcellularLocation>
        <location evidence="13">Endoplasmic reticulum membrane</location>
    </subcellularLocation>
    <subcellularLocation>
        <location evidence="13">Nucleus membrane</location>
    </subcellularLocation>
</comment>
<dbReference type="GO" id="GO:0005789">
    <property type="term" value="C:endoplasmic reticulum membrane"/>
    <property type="evidence" value="ECO:0007669"/>
    <property type="project" value="UniProtKB-SubCell"/>
</dbReference>
<evidence type="ECO:0000256" key="1">
    <source>
        <dbReference type="ARBA" id="ARBA00003389"/>
    </source>
</evidence>
<feature type="signal peptide" evidence="14">
    <location>
        <begin position="1"/>
        <end position="15"/>
    </location>
</feature>
<dbReference type="EMBL" id="JAHMUF010000002">
    <property type="protein sequence ID" value="KAG7195707.1"/>
    <property type="molecule type" value="Genomic_DNA"/>
</dbReference>
<dbReference type="RefSeq" id="XP_043051252.1">
    <property type="nucleotide sequence ID" value="XM_043192864.1"/>
</dbReference>
<evidence type="ECO:0000256" key="14">
    <source>
        <dbReference type="SAM" id="SignalP"/>
    </source>
</evidence>
<dbReference type="OrthoDB" id="5311848at2759"/>
<keyword evidence="8 13" id="KW-1133">Transmembrane helix</keyword>
<dbReference type="GeneID" id="66115463"/>
<comment type="function">
    <text evidence="1 13">Required for nuclear membrane fusion during karyogamy.</text>
</comment>
<evidence type="ECO:0000256" key="13">
    <source>
        <dbReference type="RuleBase" id="RU368082"/>
    </source>
</evidence>
<dbReference type="GO" id="GO:0000742">
    <property type="term" value="P:karyogamy involved in conjugation with cellular fusion"/>
    <property type="evidence" value="ECO:0007669"/>
    <property type="project" value="UniProtKB-UniRule"/>
</dbReference>
<evidence type="ECO:0000256" key="12">
    <source>
        <dbReference type="ARBA" id="ARBA00031468"/>
    </source>
</evidence>
<keyword evidence="16" id="KW-1185">Reference proteome</keyword>
<evidence type="ECO:0000256" key="7">
    <source>
        <dbReference type="ARBA" id="ARBA00022824"/>
    </source>
</evidence>
<keyword evidence="7 13" id="KW-0256">Endoplasmic reticulum</keyword>
<evidence type="ECO:0000256" key="6">
    <source>
        <dbReference type="ARBA" id="ARBA00022729"/>
    </source>
</evidence>
<gene>
    <name evidence="15" type="primary">KAR5</name>
    <name evidence="15" type="ORF">KQ657_002089</name>
</gene>
<dbReference type="InterPro" id="IPR007292">
    <property type="entry name" value="Nuclear_fusion_Kar5"/>
</dbReference>
<comment type="caution">
    <text evidence="15">The sequence shown here is derived from an EMBL/GenBank/DDBJ whole genome shotgun (WGS) entry which is preliminary data.</text>
</comment>
<accession>A0A9P8AKA9</accession>
<comment type="similarity">
    <text evidence="2 13">Belongs to the KAR5 family.</text>
</comment>